<keyword evidence="8" id="KW-1185">Reference proteome</keyword>
<gene>
    <name evidence="7" type="ORF">DNH61_18360</name>
</gene>
<comment type="subcellular location">
    <subcellularLocation>
        <location evidence="1">Cell envelope</location>
    </subcellularLocation>
</comment>
<dbReference type="GO" id="GO:0007155">
    <property type="term" value="P:cell adhesion"/>
    <property type="evidence" value="ECO:0007669"/>
    <property type="project" value="InterPro"/>
</dbReference>
<keyword evidence="4 6" id="KW-0732">Signal</keyword>
<dbReference type="OrthoDB" id="9793396at2"/>
<evidence type="ECO:0000256" key="3">
    <source>
        <dbReference type="ARBA" id="ARBA00022723"/>
    </source>
</evidence>
<dbReference type="InterPro" id="IPR006128">
    <property type="entry name" value="Lipoprotein_PsaA-like"/>
</dbReference>
<dbReference type="GO" id="GO:0030001">
    <property type="term" value="P:metal ion transport"/>
    <property type="evidence" value="ECO:0007669"/>
    <property type="project" value="InterPro"/>
</dbReference>
<evidence type="ECO:0000256" key="4">
    <source>
        <dbReference type="ARBA" id="ARBA00022729"/>
    </source>
</evidence>
<feature type="chain" id="PRO_5038568601" evidence="6">
    <location>
        <begin position="25"/>
        <end position="317"/>
    </location>
</feature>
<proteinExistence type="inferred from homology"/>
<feature type="signal peptide" evidence="6">
    <location>
        <begin position="1"/>
        <end position="24"/>
    </location>
</feature>
<dbReference type="GO" id="GO:0030313">
    <property type="term" value="C:cell envelope"/>
    <property type="evidence" value="ECO:0007669"/>
    <property type="project" value="UniProtKB-SubCell"/>
</dbReference>
<dbReference type="PRINTS" id="PR00691">
    <property type="entry name" value="ADHESINB"/>
</dbReference>
<evidence type="ECO:0000256" key="1">
    <source>
        <dbReference type="ARBA" id="ARBA00004196"/>
    </source>
</evidence>
<dbReference type="SUPFAM" id="SSF53807">
    <property type="entry name" value="Helical backbone' metal receptor"/>
    <property type="match status" value="1"/>
</dbReference>
<dbReference type="Gene3D" id="3.40.50.1980">
    <property type="entry name" value="Nitrogenase molybdenum iron protein domain"/>
    <property type="match status" value="2"/>
</dbReference>
<comment type="caution">
    <text evidence="7">The sequence shown here is derived from an EMBL/GenBank/DDBJ whole genome shotgun (WGS) entry which is preliminary data.</text>
</comment>
<evidence type="ECO:0000313" key="8">
    <source>
        <dbReference type="Proteomes" id="UP000249522"/>
    </source>
</evidence>
<dbReference type="EMBL" id="QKRB01000053">
    <property type="protein sequence ID" value="PZD94503.1"/>
    <property type="molecule type" value="Genomic_DNA"/>
</dbReference>
<dbReference type="AlphaFoldDB" id="A0A2W1L6C2"/>
<dbReference type="PANTHER" id="PTHR42953:SF1">
    <property type="entry name" value="METAL-BINDING PROTEIN HI_0362-RELATED"/>
    <property type="match status" value="1"/>
</dbReference>
<dbReference type="InterPro" id="IPR006127">
    <property type="entry name" value="ZnuA-like"/>
</dbReference>
<evidence type="ECO:0000256" key="6">
    <source>
        <dbReference type="SAM" id="SignalP"/>
    </source>
</evidence>
<evidence type="ECO:0000256" key="5">
    <source>
        <dbReference type="RuleBase" id="RU003512"/>
    </source>
</evidence>
<evidence type="ECO:0000256" key="2">
    <source>
        <dbReference type="ARBA" id="ARBA00022448"/>
    </source>
</evidence>
<dbReference type="InterPro" id="IPR006129">
    <property type="entry name" value="AdhesinB"/>
</dbReference>
<keyword evidence="2 5" id="KW-0813">Transport</keyword>
<name>A0A2W1L6C2_9BACL</name>
<comment type="similarity">
    <text evidence="5">Belongs to the bacterial solute-binding protein 9 family.</text>
</comment>
<accession>A0A2W1L6C2</accession>
<dbReference type="Proteomes" id="UP000249522">
    <property type="component" value="Unassembled WGS sequence"/>
</dbReference>
<dbReference type="PRINTS" id="PR00690">
    <property type="entry name" value="ADHESNFAMILY"/>
</dbReference>
<organism evidence="7 8">
    <name type="scientific">Paenibacillus sambharensis</name>
    <dbReference type="NCBI Taxonomy" id="1803190"/>
    <lineage>
        <taxon>Bacteria</taxon>
        <taxon>Bacillati</taxon>
        <taxon>Bacillota</taxon>
        <taxon>Bacilli</taxon>
        <taxon>Bacillales</taxon>
        <taxon>Paenibacillaceae</taxon>
        <taxon>Paenibacillus</taxon>
    </lineage>
</organism>
<sequence length="317" mass="34831">MKKAPFKRWVVTMAYMLLAAALLSGCGNDEREAGAEEAEVLKVTSTTGMINDIVRKIGGSDVEATGLMGPGTDPHLYKATQGDIKRLDEADVIFYNGLYLEGTMGEILEKLGEKKKVVAVSERLNDQQLMKVSYDGEEVYDPHVWFDVENWISAAEVVRDTLKEADAAHADGYDLRADDYISRLKELDQYAEEQIASIPESGRVLVTAHDAFGYFGQAYDIEVKGLQGISTASEYGSKDVSQLRDYLVENKIKAVFVESSVPKRAIEAVIEGARKLGHEVSIGGELYSDAMGEEGSEADTYIGMVRHNVDTIVKALQ</sequence>
<reference evidence="7 8" key="1">
    <citation type="submission" date="2018-06" db="EMBL/GenBank/DDBJ databases">
        <title>Paenibacillus imtechensis sp. nov.</title>
        <authorList>
            <person name="Pinnaka A.K."/>
            <person name="Singh H."/>
            <person name="Kaur M."/>
        </authorList>
    </citation>
    <scope>NUCLEOTIDE SEQUENCE [LARGE SCALE GENOMIC DNA]</scope>
    <source>
        <strain evidence="7 8">SMB1</strain>
    </source>
</reference>
<evidence type="ECO:0000313" key="7">
    <source>
        <dbReference type="EMBL" id="PZD94503.1"/>
    </source>
</evidence>
<protein>
    <submittedName>
        <fullName evidence="7">Manganese transporter</fullName>
    </submittedName>
</protein>
<dbReference type="PANTHER" id="PTHR42953">
    <property type="entry name" value="HIGH-AFFINITY ZINC UPTAKE SYSTEM PROTEIN ZNUA-RELATED"/>
    <property type="match status" value="1"/>
</dbReference>
<keyword evidence="3" id="KW-0479">Metal-binding</keyword>
<dbReference type="InterPro" id="IPR050492">
    <property type="entry name" value="Bact_metal-bind_prot9"/>
</dbReference>
<dbReference type="GO" id="GO:0046872">
    <property type="term" value="F:metal ion binding"/>
    <property type="evidence" value="ECO:0007669"/>
    <property type="project" value="UniProtKB-KW"/>
</dbReference>
<dbReference type="PROSITE" id="PS51257">
    <property type="entry name" value="PROKAR_LIPOPROTEIN"/>
    <property type="match status" value="1"/>
</dbReference>
<dbReference type="Pfam" id="PF01297">
    <property type="entry name" value="ZnuA"/>
    <property type="match status" value="1"/>
</dbReference>